<accession>A0A929N484</accession>
<dbReference type="Proteomes" id="UP000718630">
    <property type="component" value="Unassembled WGS sequence"/>
</dbReference>
<organism evidence="1 2">
    <name type="scientific">Schaalia georgiae</name>
    <dbReference type="NCBI Taxonomy" id="52768"/>
    <lineage>
        <taxon>Bacteria</taxon>
        <taxon>Bacillati</taxon>
        <taxon>Actinomycetota</taxon>
        <taxon>Actinomycetes</taxon>
        <taxon>Actinomycetales</taxon>
        <taxon>Actinomycetaceae</taxon>
        <taxon>Schaalia</taxon>
    </lineage>
</organism>
<gene>
    <name evidence="1" type="ORF">HXK03_05455</name>
</gene>
<sequence>ARLVRALPYDDGHYERIRARLDILSGVYDAVAEDLRVVRPGAPKDPLSSAPHVVADVQKALGLPQDAARYWLQILALADPTDANIHTWNTWTRKQRLKATGPLLDAGLLVQAKRARAGRTAFLPGGWQEATSPHKPMEVWKAPFYELLNTPKVTPRHHTVTPLTTLATLYEDAWHRYTTGDTPGYTELRTTPYRRR</sequence>
<proteinExistence type="predicted"/>
<reference evidence="1" key="1">
    <citation type="submission" date="2020-04" db="EMBL/GenBank/DDBJ databases">
        <title>Deep metagenomics examines the oral microbiome during advanced dental caries in children, revealing novel taxa and co-occurrences with host molecules.</title>
        <authorList>
            <person name="Baker J.L."/>
            <person name="Morton J.T."/>
            <person name="Dinis M."/>
            <person name="Alvarez R."/>
            <person name="Tran N.C."/>
            <person name="Knight R."/>
            <person name="Edlund A."/>
        </authorList>
    </citation>
    <scope>NUCLEOTIDE SEQUENCE</scope>
    <source>
        <strain evidence="1">JCVI_32_bin.64</strain>
    </source>
</reference>
<evidence type="ECO:0000313" key="1">
    <source>
        <dbReference type="EMBL" id="MBF0940305.1"/>
    </source>
</evidence>
<dbReference type="AlphaFoldDB" id="A0A929N484"/>
<protein>
    <submittedName>
        <fullName evidence="1">Tat pathway signal protein</fullName>
    </submittedName>
</protein>
<feature type="non-terminal residue" evidence="1">
    <location>
        <position position="1"/>
    </location>
</feature>
<dbReference type="EMBL" id="JABZFZ010000267">
    <property type="protein sequence ID" value="MBF0940305.1"/>
    <property type="molecule type" value="Genomic_DNA"/>
</dbReference>
<name>A0A929N484_9ACTO</name>
<evidence type="ECO:0000313" key="2">
    <source>
        <dbReference type="Proteomes" id="UP000718630"/>
    </source>
</evidence>
<comment type="caution">
    <text evidence="1">The sequence shown here is derived from an EMBL/GenBank/DDBJ whole genome shotgun (WGS) entry which is preliminary data.</text>
</comment>